<evidence type="ECO:0000313" key="2">
    <source>
        <dbReference type="Proteomes" id="UP000552709"/>
    </source>
</evidence>
<name>A0A7W8JZ96_9DEIO</name>
<gene>
    <name evidence="1" type="ORF">HNQ08_005086</name>
</gene>
<protein>
    <submittedName>
        <fullName evidence="1">Uncharacterized protein</fullName>
    </submittedName>
</protein>
<sequence>MQNDAHARANAEQLGLLLEDLELTAVLSRPGDTAHIHPADLTPIGIADQLARMYEADHGQSDDMASAEERTVLADYLGCHEEVRAEVWAAWAAGLSPLDWYAAQYWLDVEFVEPCPEHQP</sequence>
<dbReference type="Proteomes" id="UP000552709">
    <property type="component" value="Unassembled WGS sequence"/>
</dbReference>
<reference evidence="1 2" key="1">
    <citation type="submission" date="2020-08" db="EMBL/GenBank/DDBJ databases">
        <title>Genomic Encyclopedia of Type Strains, Phase IV (KMG-IV): sequencing the most valuable type-strain genomes for metagenomic binning, comparative biology and taxonomic classification.</title>
        <authorList>
            <person name="Goeker M."/>
        </authorList>
    </citation>
    <scope>NUCLEOTIDE SEQUENCE [LARGE SCALE GENOMIC DNA]</scope>
    <source>
        <strain evidence="1 2">DSM 27939</strain>
    </source>
</reference>
<keyword evidence="2" id="KW-1185">Reference proteome</keyword>
<accession>A0A7W8JZ96</accession>
<proteinExistence type="predicted"/>
<evidence type="ECO:0000313" key="1">
    <source>
        <dbReference type="EMBL" id="MBB5365960.1"/>
    </source>
</evidence>
<organism evidence="1 2">
    <name type="scientific">Deinococcus humi</name>
    <dbReference type="NCBI Taxonomy" id="662880"/>
    <lineage>
        <taxon>Bacteria</taxon>
        <taxon>Thermotogati</taxon>
        <taxon>Deinococcota</taxon>
        <taxon>Deinococci</taxon>
        <taxon>Deinococcales</taxon>
        <taxon>Deinococcaceae</taxon>
        <taxon>Deinococcus</taxon>
    </lineage>
</organism>
<dbReference type="AlphaFoldDB" id="A0A7W8JZ96"/>
<comment type="caution">
    <text evidence="1">The sequence shown here is derived from an EMBL/GenBank/DDBJ whole genome shotgun (WGS) entry which is preliminary data.</text>
</comment>
<dbReference type="EMBL" id="JACHFL010000024">
    <property type="protein sequence ID" value="MBB5365960.1"/>
    <property type="molecule type" value="Genomic_DNA"/>
</dbReference>
<dbReference type="RefSeq" id="WP_229790307.1">
    <property type="nucleotide sequence ID" value="NZ_JACHFL010000024.1"/>
</dbReference>